<dbReference type="InterPro" id="IPR000560">
    <property type="entry name" value="His_Pase_clade-2"/>
</dbReference>
<dbReference type="PANTHER" id="PTHR20963">
    <property type="entry name" value="MULTIPLE INOSITOL POLYPHOSPHATE PHOSPHATASE-RELATED"/>
    <property type="match status" value="1"/>
</dbReference>
<dbReference type="EMBL" id="CAJMWT010001372">
    <property type="protein sequence ID" value="CAE6396532.1"/>
    <property type="molecule type" value="Genomic_DNA"/>
</dbReference>
<feature type="non-terminal residue" evidence="2">
    <location>
        <position position="1"/>
    </location>
</feature>
<sequence>AKGGAASPWCGAFEDDEWKRYEYYNDLEKYYSDSYGSAYGPSEGVGWVNELIARLTDSAVQDDTTTDKNLDSNQATFPLGPGAPRIFADFSSDDNIMKIISAMGIYNNTDIQQDNIASPSMVVSKIVPFAGCTVVEKISCSASNSAPTSVPSGSQLLPGDYVRVLINDAVVPLPSCSSLGYGMCALSDFVNTSQAFARRGGDFSLCFKS</sequence>
<dbReference type="CDD" id="cd07061">
    <property type="entry name" value="HP_HAP_like"/>
    <property type="match status" value="1"/>
</dbReference>
<dbReference type="GO" id="GO:0003993">
    <property type="term" value="F:acid phosphatase activity"/>
    <property type="evidence" value="ECO:0007669"/>
    <property type="project" value="TreeGrafter"/>
</dbReference>
<name>A0A8H2WRF0_9AGAM</name>
<dbReference type="PANTHER" id="PTHR20963:SF18">
    <property type="entry name" value="ACID PHOSPHATASE PHO11-RELATED"/>
    <property type="match status" value="1"/>
</dbReference>
<keyword evidence="1" id="KW-0378">Hydrolase</keyword>
<proteinExistence type="predicted"/>
<dbReference type="InterPro" id="IPR029033">
    <property type="entry name" value="His_PPase_superfam"/>
</dbReference>
<protein>
    <submittedName>
        <fullName evidence="2">Uncharacterized protein</fullName>
    </submittedName>
</protein>
<evidence type="ECO:0000313" key="2">
    <source>
        <dbReference type="EMBL" id="CAE6396532.1"/>
    </source>
</evidence>
<comment type="caution">
    <text evidence="2">The sequence shown here is derived from an EMBL/GenBank/DDBJ whole genome shotgun (WGS) entry which is preliminary data.</text>
</comment>
<gene>
    <name evidence="2" type="ORF">RDB_LOCUS33488</name>
</gene>
<dbReference type="Pfam" id="PF00328">
    <property type="entry name" value="His_Phos_2"/>
    <property type="match status" value="1"/>
</dbReference>
<dbReference type="Proteomes" id="UP000663843">
    <property type="component" value="Unassembled WGS sequence"/>
</dbReference>
<evidence type="ECO:0000313" key="3">
    <source>
        <dbReference type="Proteomes" id="UP000663843"/>
    </source>
</evidence>
<dbReference type="Gene3D" id="3.40.50.1240">
    <property type="entry name" value="Phosphoglycerate mutase-like"/>
    <property type="match status" value="1"/>
</dbReference>
<reference evidence="2" key="1">
    <citation type="submission" date="2021-01" db="EMBL/GenBank/DDBJ databases">
        <authorList>
            <person name="Kaushik A."/>
        </authorList>
    </citation>
    <scope>NUCLEOTIDE SEQUENCE</scope>
    <source>
        <strain evidence="2">AG2-2IIIB</strain>
    </source>
</reference>
<evidence type="ECO:0000256" key="1">
    <source>
        <dbReference type="ARBA" id="ARBA00022801"/>
    </source>
</evidence>
<organism evidence="2 3">
    <name type="scientific">Rhizoctonia solani</name>
    <dbReference type="NCBI Taxonomy" id="456999"/>
    <lineage>
        <taxon>Eukaryota</taxon>
        <taxon>Fungi</taxon>
        <taxon>Dikarya</taxon>
        <taxon>Basidiomycota</taxon>
        <taxon>Agaricomycotina</taxon>
        <taxon>Agaricomycetes</taxon>
        <taxon>Cantharellales</taxon>
        <taxon>Ceratobasidiaceae</taxon>
        <taxon>Rhizoctonia</taxon>
    </lineage>
</organism>
<accession>A0A8H2WRF0</accession>
<dbReference type="SUPFAM" id="SSF53254">
    <property type="entry name" value="Phosphoglycerate mutase-like"/>
    <property type="match status" value="1"/>
</dbReference>
<dbReference type="AlphaFoldDB" id="A0A8H2WRF0"/>